<gene>
    <name evidence="1" type="ORF">XYLVIOL_LOCUS10539</name>
</gene>
<reference evidence="1 2" key="1">
    <citation type="submission" date="2024-08" db="EMBL/GenBank/DDBJ databases">
        <authorList>
            <person name="Will J Nash"/>
            <person name="Angela Man"/>
            <person name="Seanna McTaggart"/>
            <person name="Kendall Baker"/>
            <person name="Tom Barker"/>
            <person name="Leah Catchpole"/>
            <person name="Alex Durrant"/>
            <person name="Karim Gharbi"/>
            <person name="Naomi Irish"/>
            <person name="Gemy Kaithakottil"/>
            <person name="Debby Ku"/>
            <person name="Aaliyah Providence"/>
            <person name="Felix Shaw"/>
            <person name="David Swarbreck"/>
            <person name="Chris Watkins"/>
            <person name="Ann M. McCartney"/>
            <person name="Giulio Formenti"/>
            <person name="Alice Mouton"/>
            <person name="Noel Vella"/>
            <person name="Bjorn M von Reumont"/>
            <person name="Adriana Vella"/>
            <person name="Wilfried Haerty"/>
        </authorList>
    </citation>
    <scope>NUCLEOTIDE SEQUENCE [LARGE SCALE GENOMIC DNA]</scope>
</reference>
<evidence type="ECO:0000313" key="1">
    <source>
        <dbReference type="EMBL" id="CAL7951477.1"/>
    </source>
</evidence>
<dbReference type="EMBL" id="CAXAJV020001301">
    <property type="protein sequence ID" value="CAL7951477.1"/>
    <property type="molecule type" value="Genomic_DNA"/>
</dbReference>
<sequence>MSRMTFHRYGRKLVFNTAFDIRLYLFARWMDTTRYLLIFRILERKKIRHVWMLNSRPLAINEAVNTMTDLENVDELLQEKPIESSFLKALHFGPIASATSGTEKRRFLSCLYVTKDTEYTSYGNIHEYEEDPLQVQRNKVSSVASFRPLTYVVYASEDLKILRCGNKSECNNVELQKFKNFSEETYPIWLTSNI</sequence>
<dbReference type="Proteomes" id="UP001642520">
    <property type="component" value="Unassembled WGS sequence"/>
</dbReference>
<evidence type="ECO:0000313" key="2">
    <source>
        <dbReference type="Proteomes" id="UP001642520"/>
    </source>
</evidence>
<keyword evidence="2" id="KW-1185">Reference proteome</keyword>
<proteinExistence type="predicted"/>
<name>A0ABP1PE22_XYLVO</name>
<organism evidence="1 2">
    <name type="scientific">Xylocopa violacea</name>
    <name type="common">Violet carpenter bee</name>
    <name type="synonym">Apis violacea</name>
    <dbReference type="NCBI Taxonomy" id="135666"/>
    <lineage>
        <taxon>Eukaryota</taxon>
        <taxon>Metazoa</taxon>
        <taxon>Ecdysozoa</taxon>
        <taxon>Arthropoda</taxon>
        <taxon>Hexapoda</taxon>
        <taxon>Insecta</taxon>
        <taxon>Pterygota</taxon>
        <taxon>Neoptera</taxon>
        <taxon>Endopterygota</taxon>
        <taxon>Hymenoptera</taxon>
        <taxon>Apocrita</taxon>
        <taxon>Aculeata</taxon>
        <taxon>Apoidea</taxon>
        <taxon>Anthophila</taxon>
        <taxon>Apidae</taxon>
        <taxon>Xylocopa</taxon>
        <taxon>Xylocopa</taxon>
    </lineage>
</organism>
<protein>
    <submittedName>
        <fullName evidence="1">Uncharacterized protein</fullName>
    </submittedName>
</protein>
<accession>A0ABP1PE22</accession>
<comment type="caution">
    <text evidence="1">The sequence shown here is derived from an EMBL/GenBank/DDBJ whole genome shotgun (WGS) entry which is preliminary data.</text>
</comment>